<accession>A0A507ASN3</accession>
<dbReference type="OrthoDB" id="1669814at2759"/>
<dbReference type="Proteomes" id="UP000319257">
    <property type="component" value="Unassembled WGS sequence"/>
</dbReference>
<evidence type="ECO:0000256" key="2">
    <source>
        <dbReference type="ARBA" id="ARBA00022857"/>
    </source>
</evidence>
<keyword evidence="2" id="KW-0521">NADP</keyword>
<dbReference type="InterPro" id="IPR036291">
    <property type="entry name" value="NAD(P)-bd_dom_sf"/>
</dbReference>
<dbReference type="InterPro" id="IPR020904">
    <property type="entry name" value="Sc_DH/Rdtase_CS"/>
</dbReference>
<evidence type="ECO:0000256" key="3">
    <source>
        <dbReference type="ARBA" id="ARBA00023002"/>
    </source>
</evidence>
<dbReference type="SMART" id="SM00822">
    <property type="entry name" value="PKS_KR"/>
    <property type="match status" value="1"/>
</dbReference>
<dbReference type="EMBL" id="SKBQ01000031">
    <property type="protein sequence ID" value="TPX13815.1"/>
    <property type="molecule type" value="Genomic_DNA"/>
</dbReference>
<dbReference type="GeneID" id="41973206"/>
<keyword evidence="4" id="KW-0520">NAD</keyword>
<dbReference type="CDD" id="cd05233">
    <property type="entry name" value="SDR_c"/>
    <property type="match status" value="1"/>
</dbReference>
<organism evidence="6 7">
    <name type="scientific">Thyridium curvatum</name>
    <dbReference type="NCBI Taxonomy" id="1093900"/>
    <lineage>
        <taxon>Eukaryota</taxon>
        <taxon>Fungi</taxon>
        <taxon>Dikarya</taxon>
        <taxon>Ascomycota</taxon>
        <taxon>Pezizomycotina</taxon>
        <taxon>Sordariomycetes</taxon>
        <taxon>Sordariomycetidae</taxon>
        <taxon>Thyridiales</taxon>
        <taxon>Thyridiaceae</taxon>
        <taxon>Thyridium</taxon>
    </lineage>
</organism>
<evidence type="ECO:0000313" key="6">
    <source>
        <dbReference type="EMBL" id="TPX13815.1"/>
    </source>
</evidence>
<comment type="similarity">
    <text evidence="1">Belongs to the short-chain dehydrogenases/reductases (SDR) family.</text>
</comment>
<gene>
    <name evidence="6" type="ORF">E0L32_005759</name>
</gene>
<dbReference type="PANTHER" id="PTHR24321:SF8">
    <property type="entry name" value="ESTRADIOL 17-BETA-DEHYDROGENASE 8-RELATED"/>
    <property type="match status" value="1"/>
</dbReference>
<dbReference type="PRINTS" id="PR00081">
    <property type="entry name" value="GDHRDH"/>
</dbReference>
<dbReference type="Pfam" id="PF13561">
    <property type="entry name" value="adh_short_C2"/>
    <property type="match status" value="1"/>
</dbReference>
<dbReference type="STRING" id="1093900.A0A507ASN3"/>
<dbReference type="PROSITE" id="PS00061">
    <property type="entry name" value="ADH_SHORT"/>
    <property type="match status" value="1"/>
</dbReference>
<name>A0A507ASN3_9PEZI</name>
<keyword evidence="7" id="KW-1185">Reference proteome</keyword>
<dbReference type="InterPro" id="IPR057326">
    <property type="entry name" value="KR_dom"/>
</dbReference>
<dbReference type="GO" id="GO:0016491">
    <property type="term" value="F:oxidoreductase activity"/>
    <property type="evidence" value="ECO:0007669"/>
    <property type="project" value="UniProtKB-KW"/>
</dbReference>
<dbReference type="SUPFAM" id="SSF51735">
    <property type="entry name" value="NAD(P)-binding Rossmann-fold domains"/>
    <property type="match status" value="1"/>
</dbReference>
<dbReference type="AlphaFoldDB" id="A0A507ASN3"/>
<evidence type="ECO:0000259" key="5">
    <source>
        <dbReference type="SMART" id="SM00822"/>
    </source>
</evidence>
<keyword evidence="3" id="KW-0560">Oxidoreductase</keyword>
<evidence type="ECO:0000313" key="7">
    <source>
        <dbReference type="Proteomes" id="UP000319257"/>
    </source>
</evidence>
<dbReference type="FunFam" id="3.40.50.720:FF:000084">
    <property type="entry name" value="Short-chain dehydrogenase reductase"/>
    <property type="match status" value="1"/>
</dbReference>
<dbReference type="InParanoid" id="A0A507ASN3"/>
<dbReference type="PANTHER" id="PTHR24321">
    <property type="entry name" value="DEHYDROGENASES, SHORT CHAIN"/>
    <property type="match status" value="1"/>
</dbReference>
<reference evidence="6 7" key="1">
    <citation type="submission" date="2019-06" db="EMBL/GenBank/DDBJ databases">
        <title>Draft genome sequence of the filamentous fungus Phialemoniopsis curvata isolated from diesel fuel.</title>
        <authorList>
            <person name="Varaljay V.A."/>
            <person name="Lyon W.J."/>
            <person name="Crouch A.L."/>
            <person name="Drake C.E."/>
            <person name="Hollomon J.M."/>
            <person name="Nadeau L.J."/>
            <person name="Nunn H.S."/>
            <person name="Stevenson B.S."/>
            <person name="Bojanowski C.L."/>
            <person name="Crookes-Goodson W.J."/>
        </authorList>
    </citation>
    <scope>NUCLEOTIDE SEQUENCE [LARGE SCALE GENOMIC DNA]</scope>
    <source>
        <strain evidence="6 7">D216</strain>
    </source>
</reference>
<comment type="caution">
    <text evidence="6">The sequence shown here is derived from an EMBL/GenBank/DDBJ whole genome shotgun (WGS) entry which is preliminary data.</text>
</comment>
<dbReference type="Gene3D" id="3.40.50.720">
    <property type="entry name" value="NAD(P)-binding Rossmann-like Domain"/>
    <property type="match status" value="1"/>
</dbReference>
<sequence length="250" mass="26334">MSMVGKVFIVTGGASGIGRATVKKLLEKSAKVHVLDVADASPDQWVLGGQAPYYKVDVSSRDSVKAAFDKIAAQDERVSGLVHCAGILRTSDSSTGEDESVRRLWEVNTMGTWYTNTQFHQLVKAARERNAGAQDRTGVSIVNLGSMASVRGLVAMSGYCASKHAVLGLTRTFAQEWGPEGFRVNAVAPGAVNTPMIQGMTGGDNINGAYVGAVKSLSEPEEIADTIIFLLSEGASSITGQAIEVNGGWP</sequence>
<protein>
    <recommendedName>
        <fullName evidence="5">Ketoreductase domain-containing protein</fullName>
    </recommendedName>
</protein>
<dbReference type="RefSeq" id="XP_030995526.1">
    <property type="nucleotide sequence ID" value="XM_031140316.1"/>
</dbReference>
<dbReference type="InterPro" id="IPR002347">
    <property type="entry name" value="SDR_fam"/>
</dbReference>
<proteinExistence type="inferred from homology"/>
<dbReference type="PRINTS" id="PR00080">
    <property type="entry name" value="SDRFAMILY"/>
</dbReference>
<evidence type="ECO:0000256" key="4">
    <source>
        <dbReference type="ARBA" id="ARBA00023027"/>
    </source>
</evidence>
<feature type="domain" description="Ketoreductase" evidence="5">
    <location>
        <begin position="6"/>
        <end position="150"/>
    </location>
</feature>
<evidence type="ECO:0000256" key="1">
    <source>
        <dbReference type="ARBA" id="ARBA00006484"/>
    </source>
</evidence>